<dbReference type="RefSeq" id="WP_119600865.1">
    <property type="nucleotide sequence ID" value="NZ_QXQA01000010.1"/>
</dbReference>
<evidence type="ECO:0000313" key="2">
    <source>
        <dbReference type="EMBL" id="RIX51574.1"/>
    </source>
</evidence>
<protein>
    <submittedName>
        <fullName evidence="2">S-layer homology domain-containing protein</fullName>
    </submittedName>
</protein>
<dbReference type="PROSITE" id="PS51272">
    <property type="entry name" value="SLH"/>
    <property type="match status" value="1"/>
</dbReference>
<dbReference type="InterPro" id="IPR001119">
    <property type="entry name" value="SLH_dom"/>
</dbReference>
<dbReference type="OrthoDB" id="9758209at2"/>
<feature type="domain" description="SLH" evidence="1">
    <location>
        <begin position="24"/>
        <end position="80"/>
    </location>
</feature>
<keyword evidence="3" id="KW-1185">Reference proteome</keyword>
<dbReference type="Proteomes" id="UP000266482">
    <property type="component" value="Unassembled WGS sequence"/>
</dbReference>
<sequence>MAVLGSNVLNALSGLEAEHTEASLGVYKDGSEIADYARESVALLTEEGNMQGVTGSKFDPDGTVNRAQAAVMIYNLLGSE</sequence>
<evidence type="ECO:0000259" key="1">
    <source>
        <dbReference type="PROSITE" id="PS51272"/>
    </source>
</evidence>
<reference evidence="2 3" key="1">
    <citation type="submission" date="2018-09" db="EMBL/GenBank/DDBJ databases">
        <title>Paenibacillus aracenensis nov. sp. isolated from a cave in southern Spain.</title>
        <authorList>
            <person name="Jurado V."/>
            <person name="Gutierrez-Patricio S."/>
            <person name="Gonzalez-Pimentel J.L."/>
            <person name="Miller A.Z."/>
            <person name="Laiz L."/>
            <person name="Saiz-Jimenez C."/>
        </authorList>
    </citation>
    <scope>NUCLEOTIDE SEQUENCE [LARGE SCALE GENOMIC DNA]</scope>
    <source>
        <strain evidence="2 3">DSM 22867</strain>
    </source>
</reference>
<comment type="caution">
    <text evidence="2">The sequence shown here is derived from an EMBL/GenBank/DDBJ whole genome shotgun (WGS) entry which is preliminary data.</text>
</comment>
<dbReference type="EMBL" id="QXQA01000010">
    <property type="protein sequence ID" value="RIX51574.1"/>
    <property type="molecule type" value="Genomic_DNA"/>
</dbReference>
<organism evidence="2 3">
    <name type="scientific">Paenibacillus nanensis</name>
    <dbReference type="NCBI Taxonomy" id="393251"/>
    <lineage>
        <taxon>Bacteria</taxon>
        <taxon>Bacillati</taxon>
        <taxon>Bacillota</taxon>
        <taxon>Bacilli</taxon>
        <taxon>Bacillales</taxon>
        <taxon>Paenibacillaceae</taxon>
        <taxon>Paenibacillus</taxon>
    </lineage>
</organism>
<dbReference type="AlphaFoldDB" id="A0A3A1UTJ1"/>
<proteinExistence type="predicted"/>
<gene>
    <name evidence="2" type="ORF">D3P08_16035</name>
</gene>
<accession>A0A3A1UTJ1</accession>
<dbReference type="Pfam" id="PF00395">
    <property type="entry name" value="SLH"/>
    <property type="match status" value="1"/>
</dbReference>
<name>A0A3A1UTJ1_9BACL</name>
<evidence type="ECO:0000313" key="3">
    <source>
        <dbReference type="Proteomes" id="UP000266482"/>
    </source>
</evidence>